<keyword evidence="2" id="KW-1185">Reference proteome</keyword>
<dbReference type="Proteomes" id="UP001176961">
    <property type="component" value="Unassembled WGS sequence"/>
</dbReference>
<dbReference type="AlphaFoldDB" id="A0AA36GSK1"/>
<proteinExistence type="predicted"/>
<reference evidence="1" key="1">
    <citation type="submission" date="2023-07" db="EMBL/GenBank/DDBJ databases">
        <authorList>
            <consortium name="CYATHOMIX"/>
        </authorList>
    </citation>
    <scope>NUCLEOTIDE SEQUENCE</scope>
    <source>
        <strain evidence="1">N/A</strain>
    </source>
</reference>
<organism evidence="1 2">
    <name type="scientific">Cylicocyclus nassatus</name>
    <name type="common">Nematode worm</name>
    <dbReference type="NCBI Taxonomy" id="53992"/>
    <lineage>
        <taxon>Eukaryota</taxon>
        <taxon>Metazoa</taxon>
        <taxon>Ecdysozoa</taxon>
        <taxon>Nematoda</taxon>
        <taxon>Chromadorea</taxon>
        <taxon>Rhabditida</taxon>
        <taxon>Rhabditina</taxon>
        <taxon>Rhabditomorpha</taxon>
        <taxon>Strongyloidea</taxon>
        <taxon>Strongylidae</taxon>
        <taxon>Cylicocyclus</taxon>
    </lineage>
</organism>
<sequence length="91" mass="10342">MSTLRLLRRSANSRCRENLGISVQHVRSEIFQKAMQKMMKECDELVGGDCKMKSRLDGILNKEKEVRQCVSGEDHLLLNSSTTPGSNIQFE</sequence>
<dbReference type="EMBL" id="CATQJL010000223">
    <property type="protein sequence ID" value="CAJ0597386.1"/>
    <property type="molecule type" value="Genomic_DNA"/>
</dbReference>
<protein>
    <submittedName>
        <fullName evidence="1">Uncharacterized protein</fullName>
    </submittedName>
</protein>
<comment type="caution">
    <text evidence="1">The sequence shown here is derived from an EMBL/GenBank/DDBJ whole genome shotgun (WGS) entry which is preliminary data.</text>
</comment>
<accession>A0AA36GSK1</accession>
<name>A0AA36GSK1_CYLNA</name>
<evidence type="ECO:0000313" key="2">
    <source>
        <dbReference type="Proteomes" id="UP001176961"/>
    </source>
</evidence>
<gene>
    <name evidence="1" type="ORF">CYNAS_LOCUS9369</name>
</gene>
<evidence type="ECO:0000313" key="1">
    <source>
        <dbReference type="EMBL" id="CAJ0597386.1"/>
    </source>
</evidence>